<name>A0A2Y9BFV1_9FIRM</name>
<dbReference type="OrthoDB" id="1972159at2"/>
<dbReference type="EMBL" id="QGDL01000008">
    <property type="protein sequence ID" value="PWJ28631.1"/>
    <property type="molecule type" value="Genomic_DNA"/>
</dbReference>
<gene>
    <name evidence="1" type="ORF">A8806_108146</name>
</gene>
<accession>A0A2Y9BFV1</accession>
<keyword evidence="2" id="KW-1185">Reference proteome</keyword>
<dbReference type="RefSeq" id="WP_109731812.1">
    <property type="nucleotide sequence ID" value="NZ_BAAACK010000003.1"/>
</dbReference>
<evidence type="ECO:0000313" key="1">
    <source>
        <dbReference type="EMBL" id="PWJ28631.1"/>
    </source>
</evidence>
<proteinExistence type="predicted"/>
<comment type="caution">
    <text evidence="1">The sequence shown here is derived from an EMBL/GenBank/DDBJ whole genome shotgun (WGS) entry which is preliminary data.</text>
</comment>
<dbReference type="AlphaFoldDB" id="A0A2Y9BFV1"/>
<protein>
    <submittedName>
        <fullName evidence="1">Uncharacterized protein</fullName>
    </submittedName>
</protein>
<evidence type="ECO:0000313" key="2">
    <source>
        <dbReference type="Proteomes" id="UP000245845"/>
    </source>
</evidence>
<sequence length="87" mass="10253">MKTAYILFSKQLPENRKAVLDLIKHFCREHCLTYRVCPVPDYSRITIDGYDYKISLLEINDASEPTYWMIYCSLINKTCHLKHHTAA</sequence>
<organism evidence="1 2">
    <name type="scientific">Faecalicatena orotica</name>
    <dbReference type="NCBI Taxonomy" id="1544"/>
    <lineage>
        <taxon>Bacteria</taxon>
        <taxon>Bacillati</taxon>
        <taxon>Bacillota</taxon>
        <taxon>Clostridia</taxon>
        <taxon>Lachnospirales</taxon>
        <taxon>Lachnospiraceae</taxon>
        <taxon>Faecalicatena</taxon>
    </lineage>
</organism>
<reference evidence="1 2" key="1">
    <citation type="submission" date="2018-05" db="EMBL/GenBank/DDBJ databases">
        <title>The Hungate 1000. A catalogue of reference genomes from the rumen microbiome.</title>
        <authorList>
            <person name="Kelly W."/>
        </authorList>
    </citation>
    <scope>NUCLEOTIDE SEQUENCE [LARGE SCALE GENOMIC DNA]</scope>
    <source>
        <strain evidence="1 2">NLAE-zl-C242</strain>
    </source>
</reference>
<dbReference type="Proteomes" id="UP000245845">
    <property type="component" value="Unassembled WGS sequence"/>
</dbReference>